<feature type="transmembrane region" description="Helical" evidence="1">
    <location>
        <begin position="360"/>
        <end position="380"/>
    </location>
</feature>
<feature type="transmembrane region" description="Helical" evidence="1">
    <location>
        <begin position="223"/>
        <end position="243"/>
    </location>
</feature>
<feature type="signal peptide" evidence="2">
    <location>
        <begin position="1"/>
        <end position="27"/>
    </location>
</feature>
<reference evidence="4" key="1">
    <citation type="submission" date="2022-01" db="UniProtKB">
        <authorList>
            <consortium name="EnsemblMetazoa"/>
        </authorList>
    </citation>
    <scope>IDENTIFICATION</scope>
</reference>
<proteinExistence type="predicted"/>
<protein>
    <recommendedName>
        <fullName evidence="3">GPR180/TMEM145 transmembrane domain-containing protein</fullName>
    </recommendedName>
</protein>
<dbReference type="RefSeq" id="XP_014259948.1">
    <property type="nucleotide sequence ID" value="XM_014404462.2"/>
</dbReference>
<keyword evidence="1" id="KW-1133">Transmembrane helix</keyword>
<accession>A0A8I6S9J4</accession>
<dbReference type="Pfam" id="PF10192">
    <property type="entry name" value="GPR180-TMEM145_TM"/>
    <property type="match status" value="1"/>
</dbReference>
<evidence type="ECO:0000259" key="3">
    <source>
        <dbReference type="Pfam" id="PF10192"/>
    </source>
</evidence>
<dbReference type="GeneID" id="106672778"/>
<dbReference type="OrthoDB" id="45670at2759"/>
<keyword evidence="1" id="KW-0472">Membrane</keyword>
<evidence type="ECO:0000256" key="2">
    <source>
        <dbReference type="SAM" id="SignalP"/>
    </source>
</evidence>
<dbReference type="InterPro" id="IPR047831">
    <property type="entry name" value="GPR180/TMEM145"/>
</dbReference>
<keyword evidence="5" id="KW-1185">Reference proteome</keyword>
<feature type="chain" id="PRO_5035263384" description="GPR180/TMEM145 transmembrane domain-containing protein" evidence="2">
    <location>
        <begin position="28"/>
        <end position="544"/>
    </location>
</feature>
<feature type="transmembrane region" description="Helical" evidence="1">
    <location>
        <begin position="319"/>
        <end position="340"/>
    </location>
</feature>
<dbReference type="Proteomes" id="UP000494040">
    <property type="component" value="Unassembled WGS sequence"/>
</dbReference>
<feature type="transmembrane region" description="Helical" evidence="1">
    <location>
        <begin position="252"/>
        <end position="272"/>
    </location>
</feature>
<dbReference type="PANTHER" id="PTHR23252">
    <property type="entry name" value="INTIMAL THICKNESS RECEPTOR-RELATED"/>
    <property type="match status" value="1"/>
</dbReference>
<dbReference type="GO" id="GO:0007186">
    <property type="term" value="P:G protein-coupled receptor signaling pathway"/>
    <property type="evidence" value="ECO:0007669"/>
    <property type="project" value="InterPro"/>
</dbReference>
<keyword evidence="2" id="KW-0732">Signal</keyword>
<dbReference type="GO" id="GO:0019236">
    <property type="term" value="P:response to pheromone"/>
    <property type="evidence" value="ECO:0007669"/>
    <property type="project" value="InterPro"/>
</dbReference>
<feature type="transmembrane region" description="Helical" evidence="1">
    <location>
        <begin position="284"/>
        <end position="307"/>
    </location>
</feature>
<name>A0A8I6S9J4_CIMLE</name>
<dbReference type="EnsemblMetazoa" id="XM_014404462.2">
    <property type="protein sequence ID" value="XP_014259948.1"/>
    <property type="gene ID" value="LOC106672778"/>
</dbReference>
<feature type="domain" description="GPR180/TMEM145 transmembrane" evidence="3">
    <location>
        <begin position="223"/>
        <end position="441"/>
    </location>
</feature>
<dbReference type="OMA" id="HQFSFEE"/>
<keyword evidence="1" id="KW-0812">Transmembrane</keyword>
<feature type="transmembrane region" description="Helical" evidence="1">
    <location>
        <begin position="392"/>
        <end position="417"/>
    </location>
</feature>
<dbReference type="PANTHER" id="PTHR23252:SF43">
    <property type="entry name" value="INTIMAL THICKNESS RELATED RECEPTOR IRP DOMAIN-CONTAINING PROTEIN"/>
    <property type="match status" value="1"/>
</dbReference>
<sequence>MYVLWPRPAKTAILAIGLLIAVHEAAATHLQGTWNSEDFFLFLSKFGVQKTDLHYEKDTLGYIYGNVTTRSNSSHTVTLAVLDRTYFLEYYGNRTLIDKEAACKRMFDKIGHVAYDSCYEDGIDLLRRVPCPEGELCPDEDTPWNVVKHSQFTFAVKDLSEPRFWYVSLVACYRNTSTCEWHHMAHSLEINYDIWLVNGNPNTSTYNPLVYQFSFDRQNTVELYLVFFMVYFVLVPLQLYAVVRQRHPVTRLFTASLLLEFLGLCFNLVDVIKFTMDGVGYPNIAVVGDILDILSRTTFMLLLLLLAKGWAVTRQEFTWKPLLFTVWFIYGVVHVLLYVWNKTEVDIIEDIDEYQTWPGWLILGLRCLIIVWFLLELRATMRYEHNDSKLHFFLHFGASALVWYIYLPIIALVALQIPPFWRYKLLLGITYSADCLAYIVMTQLLWPTRTEQYFLLATHRLDATEELDEFNEAPHVIHGSGNDRLIAWEQPDPKEKLLDIPENIDINSHRLCRSCKQTKENLTCFQTGEKLFWGLQHNRWNWDK</sequence>
<organism evidence="4 5">
    <name type="scientific">Cimex lectularius</name>
    <name type="common">Bed bug</name>
    <name type="synonym">Acanthia lectularia</name>
    <dbReference type="NCBI Taxonomy" id="79782"/>
    <lineage>
        <taxon>Eukaryota</taxon>
        <taxon>Metazoa</taxon>
        <taxon>Ecdysozoa</taxon>
        <taxon>Arthropoda</taxon>
        <taxon>Hexapoda</taxon>
        <taxon>Insecta</taxon>
        <taxon>Pterygota</taxon>
        <taxon>Neoptera</taxon>
        <taxon>Paraneoptera</taxon>
        <taxon>Hemiptera</taxon>
        <taxon>Heteroptera</taxon>
        <taxon>Panheteroptera</taxon>
        <taxon>Cimicomorpha</taxon>
        <taxon>Cimicidae</taxon>
        <taxon>Cimex</taxon>
    </lineage>
</organism>
<evidence type="ECO:0000256" key="1">
    <source>
        <dbReference type="SAM" id="Phobius"/>
    </source>
</evidence>
<evidence type="ECO:0000313" key="4">
    <source>
        <dbReference type="EnsemblMetazoa" id="XP_014259948.1"/>
    </source>
</evidence>
<dbReference type="AlphaFoldDB" id="A0A8I6S9J4"/>
<dbReference type="InterPro" id="IPR019336">
    <property type="entry name" value="GPR180/TMEM145_TM"/>
</dbReference>
<evidence type="ECO:0000313" key="5">
    <source>
        <dbReference type="Proteomes" id="UP000494040"/>
    </source>
</evidence>